<dbReference type="EMBL" id="CP015607">
    <property type="protein sequence ID" value="APT46266.1"/>
    <property type="molecule type" value="Genomic_DNA"/>
</dbReference>
<dbReference type="Proteomes" id="UP000185426">
    <property type="component" value="Chromosome"/>
</dbReference>
<gene>
    <name evidence="1" type="ORF">BSA145_10480</name>
</gene>
<name>A0A1L6ZIC4_BACIA</name>
<dbReference type="AlphaFoldDB" id="A0A1L6ZIC4"/>
<proteinExistence type="predicted"/>
<protein>
    <submittedName>
        <fullName evidence="1">Uncharacterized protein</fullName>
    </submittedName>
</protein>
<organism evidence="1 2">
    <name type="scientific">Bacillus safensis</name>
    <dbReference type="NCBI Taxonomy" id="561879"/>
    <lineage>
        <taxon>Bacteria</taxon>
        <taxon>Bacillati</taxon>
        <taxon>Bacillota</taxon>
        <taxon>Bacilli</taxon>
        <taxon>Bacillales</taxon>
        <taxon>Bacillaceae</taxon>
        <taxon>Bacillus</taxon>
    </lineage>
</organism>
<evidence type="ECO:0000313" key="2">
    <source>
        <dbReference type="Proteomes" id="UP000185426"/>
    </source>
</evidence>
<dbReference type="Pfam" id="PF14150">
    <property type="entry name" value="YesK"/>
    <property type="match status" value="1"/>
</dbReference>
<dbReference type="RefSeq" id="WP_034284090.1">
    <property type="nucleotide sequence ID" value="NZ_BSBE01000003.1"/>
</dbReference>
<accession>A0A1L6ZIC4</accession>
<sequence>MFWLQTAFFTIVVLCLSWWAGKRRRQRHAGFIVPICLILFGLVLLIVSFFIGRWEGMALSLASVSIVLSSIICLIIVTGIQFFKKDDFS</sequence>
<dbReference type="InterPro" id="IPR025434">
    <property type="entry name" value="YesK-like"/>
</dbReference>
<evidence type="ECO:0000313" key="1">
    <source>
        <dbReference type="EMBL" id="APT46266.1"/>
    </source>
</evidence>
<reference evidence="1 2" key="1">
    <citation type="submission" date="2016-05" db="EMBL/GenBank/DDBJ databases">
        <title>Complete Genome and Methylome Analysis of Psychrotrophic Bacterial Isolates from Antarctic Lake Untersee.</title>
        <authorList>
            <person name="Fomenkov A."/>
            <person name="Akimov V.N."/>
            <person name="Vasilyeva L.V."/>
            <person name="Andersen D."/>
            <person name="Vincze T."/>
            <person name="Roberts R.J."/>
        </authorList>
    </citation>
    <scope>NUCLEOTIDE SEQUENCE [LARGE SCALE GENOMIC DNA]</scope>
    <source>
        <strain evidence="1 2">U14-5</strain>
    </source>
</reference>